<evidence type="ECO:0000256" key="2">
    <source>
        <dbReference type="ARBA" id="ARBA00022475"/>
    </source>
</evidence>
<evidence type="ECO:0000256" key="3">
    <source>
        <dbReference type="ARBA" id="ARBA00022490"/>
    </source>
</evidence>
<gene>
    <name evidence="9" type="primary">NKD1_2</name>
    <name evidence="9" type="ORF">GOODEAATRI_015496</name>
</gene>
<keyword evidence="5" id="KW-0479">Metal-binding</keyword>
<keyword evidence="6" id="KW-0472">Membrane</keyword>
<protein>
    <recommendedName>
        <fullName evidence="7">Protein naked cuticle homolog</fullName>
    </recommendedName>
</protein>
<dbReference type="EMBL" id="JAHRIO010081113">
    <property type="protein sequence ID" value="MEQ2185171.1"/>
    <property type="molecule type" value="Genomic_DNA"/>
</dbReference>
<dbReference type="InterPro" id="IPR040140">
    <property type="entry name" value="Nkd-like"/>
</dbReference>
<keyword evidence="10" id="KW-1185">Reference proteome</keyword>
<dbReference type="PANTHER" id="PTHR22611">
    <property type="entry name" value="PROTEIN NAKED CUTICLE"/>
    <property type="match status" value="1"/>
</dbReference>
<reference evidence="9 10" key="1">
    <citation type="submission" date="2021-06" db="EMBL/GenBank/DDBJ databases">
        <authorList>
            <person name="Palmer J.M."/>
        </authorList>
    </citation>
    <scope>NUCLEOTIDE SEQUENCE [LARGE SCALE GENOMIC DNA]</scope>
    <source>
        <strain evidence="9 10">GA_2019</strain>
        <tissue evidence="9">Muscle</tissue>
    </source>
</reference>
<evidence type="ECO:0000256" key="8">
    <source>
        <dbReference type="SAM" id="MobiDB-lite"/>
    </source>
</evidence>
<accession>A0ABV0PNT7</accession>
<comment type="caution">
    <text evidence="9">The sequence shown here is derived from an EMBL/GenBank/DDBJ whole genome shotgun (WGS) entry which is preliminary data.</text>
</comment>
<organism evidence="9 10">
    <name type="scientific">Goodea atripinnis</name>
    <dbReference type="NCBI Taxonomy" id="208336"/>
    <lineage>
        <taxon>Eukaryota</taxon>
        <taxon>Metazoa</taxon>
        <taxon>Chordata</taxon>
        <taxon>Craniata</taxon>
        <taxon>Vertebrata</taxon>
        <taxon>Euteleostomi</taxon>
        <taxon>Actinopterygii</taxon>
        <taxon>Neopterygii</taxon>
        <taxon>Teleostei</taxon>
        <taxon>Neoteleostei</taxon>
        <taxon>Acanthomorphata</taxon>
        <taxon>Ovalentaria</taxon>
        <taxon>Atherinomorphae</taxon>
        <taxon>Cyprinodontiformes</taxon>
        <taxon>Goodeidae</taxon>
        <taxon>Goodea</taxon>
    </lineage>
</organism>
<comment type="function">
    <text evidence="7">Cell autonomous antagonist of the canonical Wnt signaling pathway.</text>
</comment>
<feature type="region of interest" description="Disordered" evidence="8">
    <location>
        <begin position="68"/>
        <end position="93"/>
    </location>
</feature>
<evidence type="ECO:0000313" key="9">
    <source>
        <dbReference type="EMBL" id="MEQ2185171.1"/>
    </source>
</evidence>
<comment type="similarity">
    <text evidence="1 7">Belongs to the NKD family.</text>
</comment>
<feature type="compositionally biased region" description="Basic and acidic residues" evidence="8">
    <location>
        <begin position="77"/>
        <end position="93"/>
    </location>
</feature>
<proteinExistence type="inferred from homology"/>
<dbReference type="Proteomes" id="UP001476798">
    <property type="component" value="Unassembled WGS sequence"/>
</dbReference>
<keyword evidence="2 7" id="KW-1003">Cell membrane</keyword>
<evidence type="ECO:0000256" key="5">
    <source>
        <dbReference type="ARBA" id="ARBA00022723"/>
    </source>
</evidence>
<evidence type="ECO:0000256" key="6">
    <source>
        <dbReference type="ARBA" id="ARBA00023136"/>
    </source>
</evidence>
<keyword evidence="4 7" id="KW-0879">Wnt signaling pathway</keyword>
<evidence type="ECO:0000256" key="7">
    <source>
        <dbReference type="RuleBase" id="RU367060"/>
    </source>
</evidence>
<sequence>MKRVSTSLICNQTGAFSLLTRSDYEDITSLLHTIYEVVDASVNHSPGNSKTLRVKLSVAPDSSQRWRSCAQGASEMSHSREKNDKCFEDPKSADKKSRALLRRHHSDHHTQSGCQRHCVDENLERRNHYLDLAGIENYTSRFGAGEWNGVKRGADDGRQTVAL</sequence>
<evidence type="ECO:0000256" key="4">
    <source>
        <dbReference type="ARBA" id="ARBA00022687"/>
    </source>
</evidence>
<comment type="subcellular location">
    <subcellularLocation>
        <location evidence="7">Cell membrane</location>
    </subcellularLocation>
    <subcellularLocation>
        <location evidence="7">Cytoplasm</location>
    </subcellularLocation>
</comment>
<name>A0ABV0PNT7_9TELE</name>
<evidence type="ECO:0000256" key="1">
    <source>
        <dbReference type="ARBA" id="ARBA00007081"/>
    </source>
</evidence>
<keyword evidence="3" id="KW-0963">Cytoplasm</keyword>
<evidence type="ECO:0000313" key="10">
    <source>
        <dbReference type="Proteomes" id="UP001476798"/>
    </source>
</evidence>
<dbReference type="PANTHER" id="PTHR22611:SF2">
    <property type="entry name" value="PROTEIN NAKED CUTICLE HOMOLOG 1"/>
    <property type="match status" value="1"/>
</dbReference>